<protein>
    <recommendedName>
        <fullName evidence="3">Phosphoribosyltransferase domain-containing protein</fullName>
    </recommendedName>
</protein>
<dbReference type="Pfam" id="PF00156">
    <property type="entry name" value="Pribosyltran"/>
    <property type="match status" value="1"/>
</dbReference>
<dbReference type="SUPFAM" id="SSF53271">
    <property type="entry name" value="PRTase-like"/>
    <property type="match status" value="1"/>
</dbReference>
<dbReference type="PANTHER" id="PTHR47505:SF1">
    <property type="entry name" value="DNA UTILIZATION PROTEIN YHGH"/>
    <property type="match status" value="1"/>
</dbReference>
<organism evidence="4 5">
    <name type="scientific">Pseudonocardia kongjuensis</name>
    <dbReference type="NCBI Taxonomy" id="102227"/>
    <lineage>
        <taxon>Bacteria</taxon>
        <taxon>Bacillati</taxon>
        <taxon>Actinomycetota</taxon>
        <taxon>Actinomycetes</taxon>
        <taxon>Pseudonocardiales</taxon>
        <taxon>Pseudonocardiaceae</taxon>
        <taxon>Pseudonocardia</taxon>
    </lineage>
</organism>
<evidence type="ECO:0000313" key="5">
    <source>
        <dbReference type="Proteomes" id="UP001501414"/>
    </source>
</evidence>
<reference evidence="4 5" key="1">
    <citation type="journal article" date="2019" name="Int. J. Syst. Evol. Microbiol.">
        <title>The Global Catalogue of Microorganisms (GCM) 10K type strain sequencing project: providing services to taxonomists for standard genome sequencing and annotation.</title>
        <authorList>
            <consortium name="The Broad Institute Genomics Platform"/>
            <consortium name="The Broad Institute Genome Sequencing Center for Infectious Disease"/>
            <person name="Wu L."/>
            <person name="Ma J."/>
        </authorList>
    </citation>
    <scope>NUCLEOTIDE SEQUENCE [LARGE SCALE GENOMIC DNA]</scope>
    <source>
        <strain evidence="4 5">JCM 11896</strain>
    </source>
</reference>
<comment type="caution">
    <text evidence="4">The sequence shown here is derived from an EMBL/GenBank/DDBJ whole genome shotgun (WGS) entry which is preliminary data.</text>
</comment>
<feature type="region of interest" description="Disordered" evidence="2">
    <location>
        <begin position="1"/>
        <end position="23"/>
    </location>
</feature>
<dbReference type="InterPro" id="IPR000836">
    <property type="entry name" value="PRTase_dom"/>
</dbReference>
<evidence type="ECO:0000313" key="4">
    <source>
        <dbReference type="EMBL" id="GAA1402264.1"/>
    </source>
</evidence>
<dbReference type="InterPro" id="IPR029057">
    <property type="entry name" value="PRTase-like"/>
</dbReference>
<dbReference type="EMBL" id="BAAAJK010000053">
    <property type="protein sequence ID" value="GAA1402264.1"/>
    <property type="molecule type" value="Genomic_DNA"/>
</dbReference>
<gene>
    <name evidence="4" type="ORF">GCM10009613_61940</name>
</gene>
<dbReference type="Gene3D" id="3.40.50.2020">
    <property type="match status" value="1"/>
</dbReference>
<evidence type="ECO:0000256" key="1">
    <source>
        <dbReference type="ARBA" id="ARBA00008007"/>
    </source>
</evidence>
<sequence length="265" mass="26860">MDNSGLRGPVRGSRRPASGSIPGMTAPALSPLASLLDLLFPRTCGGCGAGPPGSGGWCPWCAESTAGPWSVGVPGAGRVAVAGRYRGPLRRAVLAYKERGRRDLAADLAGLLVAPLAVVLPVAAGRAPPRIRLVPVPSRPAAARARGGDHVLRLCRALEPRLAAAGLPASTAPLLALDRRARDSVGLDGAARAANLAAALYPAGRGRAGRGRRPPPDPGAPVVLVDDVVTTGATLRACRRALRGLGCEPVGSVLLADATTPGRKQ</sequence>
<comment type="similarity">
    <text evidence="1">Belongs to the ComF/GntX family.</text>
</comment>
<dbReference type="InterPro" id="IPR051910">
    <property type="entry name" value="ComF/GntX_DNA_util-trans"/>
</dbReference>
<dbReference type="PANTHER" id="PTHR47505">
    <property type="entry name" value="DNA UTILIZATION PROTEIN YHGH"/>
    <property type="match status" value="1"/>
</dbReference>
<feature type="domain" description="Phosphoribosyltransferase" evidence="3">
    <location>
        <begin position="219"/>
        <end position="258"/>
    </location>
</feature>
<evidence type="ECO:0000259" key="3">
    <source>
        <dbReference type="Pfam" id="PF00156"/>
    </source>
</evidence>
<accession>A0ABN1YA99</accession>
<dbReference type="Proteomes" id="UP001501414">
    <property type="component" value="Unassembled WGS sequence"/>
</dbReference>
<evidence type="ECO:0000256" key="2">
    <source>
        <dbReference type="SAM" id="MobiDB-lite"/>
    </source>
</evidence>
<name>A0ABN1YA99_9PSEU</name>
<keyword evidence="5" id="KW-1185">Reference proteome</keyword>
<proteinExistence type="inferred from homology"/>